<gene>
    <name evidence="9" type="ORF">PRI8871_03215</name>
</gene>
<feature type="transmembrane region" description="Helical" evidence="8">
    <location>
        <begin position="220"/>
        <end position="238"/>
    </location>
</feature>
<evidence type="ECO:0000256" key="6">
    <source>
        <dbReference type="ARBA" id="ARBA00022989"/>
    </source>
</evidence>
<feature type="transmembrane region" description="Helical" evidence="8">
    <location>
        <begin position="75"/>
        <end position="96"/>
    </location>
</feature>
<feature type="transmembrane region" description="Helical" evidence="8">
    <location>
        <begin position="128"/>
        <end position="154"/>
    </location>
</feature>
<dbReference type="PANTHER" id="PTHR30269:SF37">
    <property type="entry name" value="MEMBRANE TRANSPORTER PROTEIN"/>
    <property type="match status" value="1"/>
</dbReference>
<comment type="similarity">
    <text evidence="2 8">Belongs to the 4-toluene sulfonate uptake permease (TSUP) (TC 2.A.102) family.</text>
</comment>
<dbReference type="InterPro" id="IPR002781">
    <property type="entry name" value="TM_pro_TauE-like"/>
</dbReference>
<reference evidence="10" key="1">
    <citation type="submission" date="2018-03" db="EMBL/GenBank/DDBJ databases">
        <authorList>
            <person name="Rodrigo-Torres L."/>
            <person name="Arahal R. D."/>
            <person name="Lucena T."/>
        </authorList>
    </citation>
    <scope>NUCLEOTIDE SEQUENCE [LARGE SCALE GENOMIC DNA]</scope>
    <source>
        <strain evidence="10">CECT 8871</strain>
    </source>
</reference>
<evidence type="ECO:0000256" key="3">
    <source>
        <dbReference type="ARBA" id="ARBA00022448"/>
    </source>
</evidence>
<keyword evidence="10" id="KW-1185">Reference proteome</keyword>
<dbReference type="RefSeq" id="WP_108887224.1">
    <property type="nucleotide sequence ID" value="NZ_OMOJ01000009.1"/>
</dbReference>
<organism evidence="9 10">
    <name type="scientific">Pseudoprimorskyibacter insulae</name>
    <dbReference type="NCBI Taxonomy" id="1695997"/>
    <lineage>
        <taxon>Bacteria</taxon>
        <taxon>Pseudomonadati</taxon>
        <taxon>Pseudomonadota</taxon>
        <taxon>Alphaproteobacteria</taxon>
        <taxon>Rhodobacterales</taxon>
        <taxon>Paracoccaceae</taxon>
        <taxon>Pseudoprimorskyibacter</taxon>
    </lineage>
</organism>
<evidence type="ECO:0000313" key="9">
    <source>
        <dbReference type="EMBL" id="SPF81392.1"/>
    </source>
</evidence>
<keyword evidence="4 8" id="KW-1003">Cell membrane</keyword>
<evidence type="ECO:0000256" key="7">
    <source>
        <dbReference type="ARBA" id="ARBA00023136"/>
    </source>
</evidence>
<evidence type="ECO:0000256" key="5">
    <source>
        <dbReference type="ARBA" id="ARBA00022692"/>
    </source>
</evidence>
<name>A0A2R8AZC5_9RHOB</name>
<feature type="transmembrane region" description="Helical" evidence="8">
    <location>
        <begin position="35"/>
        <end position="63"/>
    </location>
</feature>
<dbReference type="Proteomes" id="UP000244904">
    <property type="component" value="Unassembled WGS sequence"/>
</dbReference>
<keyword evidence="6 8" id="KW-1133">Transmembrane helix</keyword>
<dbReference type="InterPro" id="IPR052017">
    <property type="entry name" value="TSUP"/>
</dbReference>
<evidence type="ECO:0000313" key="10">
    <source>
        <dbReference type="Proteomes" id="UP000244904"/>
    </source>
</evidence>
<feature type="transmembrane region" description="Helical" evidence="8">
    <location>
        <begin position="191"/>
        <end position="208"/>
    </location>
</feature>
<evidence type="ECO:0000256" key="8">
    <source>
        <dbReference type="RuleBase" id="RU363041"/>
    </source>
</evidence>
<dbReference type="OrthoDB" id="5472127at2"/>
<proteinExistence type="inferred from homology"/>
<dbReference type="EMBL" id="OMOJ01000009">
    <property type="protein sequence ID" value="SPF81392.1"/>
    <property type="molecule type" value="Genomic_DNA"/>
</dbReference>
<accession>A0A2R8AZC5</accession>
<feature type="transmembrane region" description="Helical" evidence="8">
    <location>
        <begin position="6"/>
        <end position="23"/>
    </location>
</feature>
<keyword evidence="3" id="KW-0813">Transport</keyword>
<keyword evidence="5 8" id="KW-0812">Transmembrane</keyword>
<evidence type="ECO:0000256" key="2">
    <source>
        <dbReference type="ARBA" id="ARBA00009142"/>
    </source>
</evidence>
<dbReference type="Pfam" id="PF01925">
    <property type="entry name" value="TauE"/>
    <property type="match status" value="1"/>
</dbReference>
<feature type="transmembrane region" description="Helical" evidence="8">
    <location>
        <begin position="103"/>
        <end position="122"/>
    </location>
</feature>
<dbReference type="AlphaFoldDB" id="A0A2R8AZC5"/>
<evidence type="ECO:0000256" key="1">
    <source>
        <dbReference type="ARBA" id="ARBA00004651"/>
    </source>
</evidence>
<sequence>MELTQSLPSLLVANGFVVFASLVQTSTGMGFGMIAAPLLALISLDCVPGPMLFVNLFLSLLMLGDGRSFVVRKEVTLLLPTIFVGTLIGAAIIMLLPVDILGIVFALMILVAVAITVFTKALAMTSGNLAICGVAVGVMGTATGIPGGPLVVLYQNEPIEKTRPTMALVFTFSYVSSLSALGIAGFFSVQLAFLGLLMLPGLILGYVVGKRVRGYMSRDIGRFLMLSIASGGAVLLLLKSI</sequence>
<protein>
    <recommendedName>
        <fullName evidence="8">Probable membrane transporter protein</fullName>
    </recommendedName>
</protein>
<dbReference type="GO" id="GO:0005886">
    <property type="term" value="C:plasma membrane"/>
    <property type="evidence" value="ECO:0007669"/>
    <property type="project" value="UniProtKB-SubCell"/>
</dbReference>
<comment type="subcellular location">
    <subcellularLocation>
        <location evidence="1 8">Cell membrane</location>
        <topology evidence="1 8">Multi-pass membrane protein</topology>
    </subcellularLocation>
</comment>
<keyword evidence="7 8" id="KW-0472">Membrane</keyword>
<evidence type="ECO:0000256" key="4">
    <source>
        <dbReference type="ARBA" id="ARBA00022475"/>
    </source>
</evidence>
<dbReference type="PANTHER" id="PTHR30269">
    <property type="entry name" value="TRANSMEMBRANE PROTEIN YFCA"/>
    <property type="match status" value="1"/>
</dbReference>